<proteinExistence type="predicted"/>
<evidence type="ECO:0000313" key="2">
    <source>
        <dbReference type="EMBL" id="MBL1219737.1"/>
    </source>
</evidence>
<dbReference type="PANTHER" id="PTHR43451">
    <property type="entry name" value="ACETYLTRANSFERASE (GNAT) FAMILY PROTEIN"/>
    <property type="match status" value="1"/>
</dbReference>
<dbReference type="PANTHER" id="PTHR43451:SF1">
    <property type="entry name" value="ACETYLTRANSFERASE"/>
    <property type="match status" value="1"/>
</dbReference>
<dbReference type="Proteomes" id="UP000661696">
    <property type="component" value="Unassembled WGS sequence"/>
</dbReference>
<dbReference type="InterPro" id="IPR016181">
    <property type="entry name" value="Acyl_CoA_acyltransferase"/>
</dbReference>
<evidence type="ECO:0000259" key="1">
    <source>
        <dbReference type="PROSITE" id="PS51186"/>
    </source>
</evidence>
<sequence>MIIRKGNFSDLAAMRRLFTDTISSVCKNDYNTDQINAWKSGADNDERWLKVMEHQLVMVAEIKGQITGFCTLDHGNYIDLLFVHKDFQHQGIAGKLYTFIEREARHQNQKVLTADVSKTARPFFEKMGFMVITEQTVSVKGTDLINYQMQKELN</sequence>
<name>A0ABS1QBP8_9FLAO</name>
<accession>A0ABS1QBP8</accession>
<feature type="domain" description="N-acetyltransferase" evidence="1">
    <location>
        <begin position="1"/>
        <end position="154"/>
    </location>
</feature>
<dbReference type="InterPro" id="IPR000182">
    <property type="entry name" value="GNAT_dom"/>
</dbReference>
<dbReference type="InterPro" id="IPR052564">
    <property type="entry name" value="N-acetyltrans/Recomb-assoc"/>
</dbReference>
<evidence type="ECO:0000313" key="3">
    <source>
        <dbReference type="Proteomes" id="UP000661696"/>
    </source>
</evidence>
<dbReference type="PROSITE" id="PS51186">
    <property type="entry name" value="GNAT"/>
    <property type="match status" value="1"/>
</dbReference>
<protein>
    <submittedName>
        <fullName evidence="2">GNAT family N-acetyltransferase</fullName>
    </submittedName>
</protein>
<dbReference type="SUPFAM" id="SSF55729">
    <property type="entry name" value="Acyl-CoA N-acyltransferases (Nat)"/>
    <property type="match status" value="1"/>
</dbReference>
<dbReference type="EMBL" id="JAELVM010000001">
    <property type="protein sequence ID" value="MBL1219737.1"/>
    <property type="molecule type" value="Genomic_DNA"/>
</dbReference>
<comment type="caution">
    <text evidence="2">The sequence shown here is derived from an EMBL/GenBank/DDBJ whole genome shotgun (WGS) entry which is preliminary data.</text>
</comment>
<dbReference type="Pfam" id="PF13673">
    <property type="entry name" value="Acetyltransf_10"/>
    <property type="match status" value="1"/>
</dbReference>
<reference evidence="2 3" key="1">
    <citation type="submission" date="2020-12" db="EMBL/GenBank/DDBJ databases">
        <title>Chryseobacterium endoalhailicus sp. nov., isolated from seed of leguminous plant.</title>
        <authorList>
            <person name="Zhang X."/>
        </authorList>
    </citation>
    <scope>NUCLEOTIDE SEQUENCE [LARGE SCALE GENOMIC DNA]</scope>
    <source>
        <strain evidence="2 3">L7</strain>
    </source>
</reference>
<organism evidence="2 3">
    <name type="scientific">Chryseobacterium endalhagicum</name>
    <dbReference type="NCBI Taxonomy" id="2797638"/>
    <lineage>
        <taxon>Bacteria</taxon>
        <taxon>Pseudomonadati</taxon>
        <taxon>Bacteroidota</taxon>
        <taxon>Flavobacteriia</taxon>
        <taxon>Flavobacteriales</taxon>
        <taxon>Weeksellaceae</taxon>
        <taxon>Chryseobacterium group</taxon>
        <taxon>Chryseobacterium</taxon>
    </lineage>
</organism>
<dbReference type="RefSeq" id="WP_202089083.1">
    <property type="nucleotide sequence ID" value="NZ_JAELVM010000001.1"/>
</dbReference>
<gene>
    <name evidence="2" type="ORF">JET18_02750</name>
</gene>
<dbReference type="Gene3D" id="3.40.630.30">
    <property type="match status" value="1"/>
</dbReference>
<keyword evidence="3" id="KW-1185">Reference proteome</keyword>
<dbReference type="CDD" id="cd04301">
    <property type="entry name" value="NAT_SF"/>
    <property type="match status" value="1"/>
</dbReference>